<accession>A0ABS3KWL7</accession>
<comment type="caution">
    <text evidence="6">The sequence shown here is derived from an EMBL/GenBank/DDBJ whole genome shotgun (WGS) entry which is preliminary data.</text>
</comment>
<dbReference type="Proteomes" id="UP001518989">
    <property type="component" value="Unassembled WGS sequence"/>
</dbReference>
<comment type="subcellular location">
    <subcellularLocation>
        <location evidence="1">Membrane</location>
        <topology evidence="1">Single-pass membrane protein</topology>
    </subcellularLocation>
</comment>
<dbReference type="Pfam" id="PF00353">
    <property type="entry name" value="HemolysinCabind"/>
    <property type="match status" value="1"/>
</dbReference>
<proteinExistence type="predicted"/>
<evidence type="ECO:0000256" key="1">
    <source>
        <dbReference type="ARBA" id="ARBA00004167"/>
    </source>
</evidence>
<dbReference type="Gene3D" id="2.60.40.60">
    <property type="entry name" value="Cadherins"/>
    <property type="match status" value="2"/>
</dbReference>
<organism evidence="6 7">
    <name type="scientific">Roseomonas haemaphysalidis</name>
    <dbReference type="NCBI Taxonomy" id="2768162"/>
    <lineage>
        <taxon>Bacteria</taxon>
        <taxon>Pseudomonadati</taxon>
        <taxon>Pseudomonadota</taxon>
        <taxon>Alphaproteobacteria</taxon>
        <taxon>Acetobacterales</taxon>
        <taxon>Roseomonadaceae</taxon>
        <taxon>Roseomonas</taxon>
    </lineage>
</organism>
<dbReference type="EMBL" id="JACTNG010000024">
    <property type="protein sequence ID" value="MBO1081865.1"/>
    <property type="molecule type" value="Genomic_DNA"/>
</dbReference>
<evidence type="ECO:0000256" key="4">
    <source>
        <dbReference type="ARBA" id="ARBA00023180"/>
    </source>
</evidence>
<keyword evidence="7" id="KW-1185">Reference proteome</keyword>
<evidence type="ECO:0000313" key="7">
    <source>
        <dbReference type="Proteomes" id="UP001518989"/>
    </source>
</evidence>
<evidence type="ECO:0000256" key="2">
    <source>
        <dbReference type="ARBA" id="ARBA00022692"/>
    </source>
</evidence>
<keyword evidence="3" id="KW-0472">Membrane</keyword>
<sequence length="1128" mass="122294">MDFSELMGTLCPAGACNACGGCSTQLRKYVENADAYKNDPAIKKSEYSPSKVPIEISTVLYESWEAAYWTGGKISKPTVITYHFSDEHADFHGNVAGVTYTSTGNSYAWNEQWKEAIRLAASVHNAATGIMLIEVDDPTKADITWRIEEMLEVSGLGLVMAPGPTAFNGDIWINAKYIDQLQKMDLMPGGQGFEFAIHEFGHAIGMNHLYAGRYVLPNVAFDRSVSIMTHQEDPTGLMHSLSAIDIGALSYIYGTNAQKEAAPVQWEQLSGGGLKSVGSDDGNTIVGIGGKDWEVGGRGNDKLNGGEGDDFLDPGLGTDIVLGGTGTDTLIVSVRMRHLMQNPENLIFRNNTMQNDDLSGKEGIFKNGSNTITFTGIEKIQFLDGILDLRDVTWNVFKEADFVERIVKIVTGSSADDAQLKYYAEALLLGGASELQIASDVYKDYLGRFPQKGDFDFVYSIVRNSYKNLPESDVVEGLVRGLEKGLWTRDQLILRVANSAELLGDEGILAKPLADSSTLHHKEIQFGDLKAGVNNGSSASEVFVVDHGGVEIRGNAGHDQIFLAMTRPEKIDDMIKFSQASSQEKKSGSFYLGSEKVNFSSVEQIRFIDGSFNFSADSVAAQVTRVYLTAVGRVPTADEIEKIVNLISAGTETTQTLAQDLVRSAEFSAKYATIIGSTASEAVSLRGDFVTHIWQVALGRSPNASEMNQWLNILSNQGHSYTGYLIDFLASSSQGKANFAKVIDAGIWVPDHAGLEISRIFHGLVGRLPVDSELAPFVWKGVAGGVSYDVIANEILERLAPDLAKIQSTKEFVEAVSIKILGHNVDESIINFWAARIDSGDLGRGNLVLVLVDDPIQYGRWLGSSASSQDAITQKAVQIQIDSDAIRENEYGTFVGKLKWDQHSVGSLHYSVNDDRFEINTNGELALRKNISLDHENSPEISLVVSVRDDSFLSQSTKIVVRVLDVNEAPSALTLSSTSVRENDKGAVIGVLSGLDPDRGDELRYSVSDDRFEVVGGKLALKAGVALDFERQATVPVSITATDKGGLTISRDFTVQVLDVNEAPSALTLSSTSVRENDKGAVIGVLSGLDPDRGDELRYSVSDDRFEVVGGKLALKAGVALDFEHQAT</sequence>
<dbReference type="InterPro" id="IPR001343">
    <property type="entry name" value="Hemolysn_Ca-bd"/>
</dbReference>
<dbReference type="PROSITE" id="PS50268">
    <property type="entry name" value="CADHERIN_2"/>
    <property type="match status" value="2"/>
</dbReference>
<feature type="domain" description="Cadherin" evidence="5">
    <location>
        <begin position="986"/>
        <end position="1066"/>
    </location>
</feature>
<protein>
    <recommendedName>
        <fullName evidence="5">Cadherin domain-containing protein</fullName>
    </recommendedName>
</protein>
<dbReference type="InterPro" id="IPR024079">
    <property type="entry name" value="MetalloPept_cat_dom_sf"/>
</dbReference>
<dbReference type="InterPro" id="IPR038255">
    <property type="entry name" value="PBS_linker_sf"/>
</dbReference>
<feature type="domain" description="Cadherin" evidence="5">
    <location>
        <begin position="917"/>
        <end position="972"/>
    </location>
</feature>
<gene>
    <name evidence="6" type="ORF">IAI61_22850</name>
</gene>
<reference evidence="6 7" key="1">
    <citation type="submission" date="2020-09" db="EMBL/GenBank/DDBJ databases">
        <title>Roseomonas.</title>
        <authorList>
            <person name="Zhu W."/>
        </authorList>
    </citation>
    <scope>NUCLEOTIDE SEQUENCE [LARGE SCALE GENOMIC DNA]</scope>
    <source>
        <strain evidence="6 7">573</strain>
    </source>
</reference>
<name>A0ABS3KWL7_9PROT</name>
<dbReference type="Gene3D" id="3.40.390.10">
    <property type="entry name" value="Collagenase (Catalytic Domain)"/>
    <property type="match status" value="1"/>
</dbReference>
<dbReference type="SMART" id="SM00112">
    <property type="entry name" value="CA"/>
    <property type="match status" value="2"/>
</dbReference>
<keyword evidence="4" id="KW-0325">Glycoprotein</keyword>
<keyword evidence="2" id="KW-0812">Transmembrane</keyword>
<keyword evidence="3" id="KW-1133">Transmembrane helix</keyword>
<dbReference type="SUPFAM" id="SSF51120">
    <property type="entry name" value="beta-Roll"/>
    <property type="match status" value="1"/>
</dbReference>
<dbReference type="Gene3D" id="2.150.10.10">
    <property type="entry name" value="Serralysin-like metalloprotease, C-terminal"/>
    <property type="match status" value="1"/>
</dbReference>
<dbReference type="SUPFAM" id="SSF49313">
    <property type="entry name" value="Cadherin-like"/>
    <property type="match status" value="2"/>
</dbReference>
<dbReference type="InterPro" id="IPR011049">
    <property type="entry name" value="Serralysin-like_metalloprot_C"/>
</dbReference>
<evidence type="ECO:0000313" key="6">
    <source>
        <dbReference type="EMBL" id="MBO1081865.1"/>
    </source>
</evidence>
<dbReference type="PANTHER" id="PTHR24028:SF328">
    <property type="entry name" value="CADHERIN-3"/>
    <property type="match status" value="1"/>
</dbReference>
<dbReference type="CDD" id="cd11304">
    <property type="entry name" value="Cadherin_repeat"/>
    <property type="match status" value="2"/>
</dbReference>
<evidence type="ECO:0000259" key="5">
    <source>
        <dbReference type="PROSITE" id="PS50268"/>
    </source>
</evidence>
<evidence type="ECO:0000256" key="3">
    <source>
        <dbReference type="ARBA" id="ARBA00022989"/>
    </source>
</evidence>
<dbReference type="InterPro" id="IPR050174">
    <property type="entry name" value="Protocadherin/Cadherin-CA"/>
</dbReference>
<dbReference type="InterPro" id="IPR002126">
    <property type="entry name" value="Cadherin-like_dom"/>
</dbReference>
<dbReference type="InterPro" id="IPR015919">
    <property type="entry name" value="Cadherin-like_sf"/>
</dbReference>
<dbReference type="PANTHER" id="PTHR24028">
    <property type="entry name" value="CADHERIN-87A"/>
    <property type="match status" value="1"/>
</dbReference>
<dbReference type="SUPFAM" id="SSF55486">
    <property type="entry name" value="Metalloproteases ('zincins'), catalytic domain"/>
    <property type="match status" value="1"/>
</dbReference>
<feature type="non-terminal residue" evidence="6">
    <location>
        <position position="1128"/>
    </location>
</feature>
<dbReference type="Gene3D" id="1.10.3130.20">
    <property type="entry name" value="Phycobilisome linker domain"/>
    <property type="match status" value="1"/>
</dbReference>